<feature type="domain" description="GIY-YIG" evidence="2">
    <location>
        <begin position="5"/>
        <end position="83"/>
    </location>
</feature>
<evidence type="ECO:0000256" key="1">
    <source>
        <dbReference type="ARBA" id="ARBA00007435"/>
    </source>
</evidence>
<gene>
    <name evidence="3" type="ORF">ACFFGT_13355</name>
</gene>
<protein>
    <submittedName>
        <fullName evidence="3">GIY-YIG nuclease family protein</fullName>
    </submittedName>
</protein>
<name>A0ABV6L6U6_9SPHI</name>
<sequence length="101" mass="11664">MVMQRGGCVYIVTNKTHSVLYTGVTSDIVGRIWDHRNKTYPQSFTAKYNCSKLVYYIFYPHIEEAIAAEKAIKGGSRQMKADLVNQLNPEWKDLYDDLLNE</sequence>
<evidence type="ECO:0000259" key="2">
    <source>
        <dbReference type="PROSITE" id="PS50164"/>
    </source>
</evidence>
<dbReference type="InterPro" id="IPR035901">
    <property type="entry name" value="GIY-YIG_endonuc_sf"/>
</dbReference>
<dbReference type="PROSITE" id="PS50164">
    <property type="entry name" value="GIY_YIG"/>
    <property type="match status" value="1"/>
</dbReference>
<proteinExistence type="inferred from homology"/>
<organism evidence="3 4">
    <name type="scientific">Mucilaginibacter angelicae</name>
    <dbReference type="NCBI Taxonomy" id="869718"/>
    <lineage>
        <taxon>Bacteria</taxon>
        <taxon>Pseudomonadati</taxon>
        <taxon>Bacteroidota</taxon>
        <taxon>Sphingobacteriia</taxon>
        <taxon>Sphingobacteriales</taxon>
        <taxon>Sphingobacteriaceae</taxon>
        <taxon>Mucilaginibacter</taxon>
    </lineage>
</organism>
<dbReference type="Proteomes" id="UP001589828">
    <property type="component" value="Unassembled WGS sequence"/>
</dbReference>
<dbReference type="SUPFAM" id="SSF82771">
    <property type="entry name" value="GIY-YIG endonuclease"/>
    <property type="match status" value="1"/>
</dbReference>
<keyword evidence="4" id="KW-1185">Reference proteome</keyword>
<accession>A0ABV6L6U6</accession>
<comment type="similarity">
    <text evidence="1">Belongs to the UPF0213 family.</text>
</comment>
<reference evidence="3 4" key="1">
    <citation type="submission" date="2024-09" db="EMBL/GenBank/DDBJ databases">
        <authorList>
            <person name="Sun Q."/>
            <person name="Mori K."/>
        </authorList>
    </citation>
    <scope>NUCLEOTIDE SEQUENCE [LARGE SCALE GENOMIC DNA]</scope>
    <source>
        <strain evidence="3 4">NCAIM B.02415</strain>
    </source>
</reference>
<dbReference type="RefSeq" id="WP_377023037.1">
    <property type="nucleotide sequence ID" value="NZ_JBHLTS010000022.1"/>
</dbReference>
<dbReference type="PANTHER" id="PTHR34477:SF5">
    <property type="entry name" value="BSL5627 PROTEIN"/>
    <property type="match status" value="1"/>
</dbReference>
<dbReference type="InterPro" id="IPR050190">
    <property type="entry name" value="UPF0213_domain"/>
</dbReference>
<evidence type="ECO:0000313" key="3">
    <source>
        <dbReference type="EMBL" id="MFC0515199.1"/>
    </source>
</evidence>
<evidence type="ECO:0000313" key="4">
    <source>
        <dbReference type="Proteomes" id="UP001589828"/>
    </source>
</evidence>
<comment type="caution">
    <text evidence="3">The sequence shown here is derived from an EMBL/GenBank/DDBJ whole genome shotgun (WGS) entry which is preliminary data.</text>
</comment>
<dbReference type="EMBL" id="JBHLTS010000022">
    <property type="protein sequence ID" value="MFC0515199.1"/>
    <property type="molecule type" value="Genomic_DNA"/>
</dbReference>
<dbReference type="PANTHER" id="PTHR34477">
    <property type="entry name" value="UPF0213 PROTEIN YHBQ"/>
    <property type="match status" value="1"/>
</dbReference>
<dbReference type="Gene3D" id="3.40.1440.10">
    <property type="entry name" value="GIY-YIG endonuclease"/>
    <property type="match status" value="1"/>
</dbReference>
<dbReference type="CDD" id="cd10448">
    <property type="entry name" value="GIY-YIG_unchar_3"/>
    <property type="match status" value="1"/>
</dbReference>
<dbReference type="InterPro" id="IPR000305">
    <property type="entry name" value="GIY-YIG_endonuc"/>
</dbReference>
<dbReference type="Pfam" id="PF01541">
    <property type="entry name" value="GIY-YIG"/>
    <property type="match status" value="1"/>
</dbReference>